<feature type="region of interest" description="Disordered" evidence="1">
    <location>
        <begin position="1"/>
        <end position="68"/>
    </location>
</feature>
<dbReference type="Proteomes" id="UP000183832">
    <property type="component" value="Unassembled WGS sequence"/>
</dbReference>
<protein>
    <submittedName>
        <fullName evidence="2">CLUMA_CG009554, isoform A</fullName>
    </submittedName>
</protein>
<evidence type="ECO:0000313" key="2">
    <source>
        <dbReference type="EMBL" id="CRK96124.1"/>
    </source>
</evidence>
<accession>A0A1J1I982</accession>
<proteinExistence type="predicted"/>
<evidence type="ECO:0000256" key="1">
    <source>
        <dbReference type="SAM" id="MobiDB-lite"/>
    </source>
</evidence>
<reference evidence="2 3" key="1">
    <citation type="submission" date="2015-04" db="EMBL/GenBank/DDBJ databases">
        <authorList>
            <person name="Syromyatnikov M.Y."/>
            <person name="Popov V.N."/>
        </authorList>
    </citation>
    <scope>NUCLEOTIDE SEQUENCE [LARGE SCALE GENOMIC DNA]</scope>
</reference>
<organism evidence="2 3">
    <name type="scientific">Clunio marinus</name>
    <dbReference type="NCBI Taxonomy" id="568069"/>
    <lineage>
        <taxon>Eukaryota</taxon>
        <taxon>Metazoa</taxon>
        <taxon>Ecdysozoa</taxon>
        <taxon>Arthropoda</taxon>
        <taxon>Hexapoda</taxon>
        <taxon>Insecta</taxon>
        <taxon>Pterygota</taxon>
        <taxon>Neoptera</taxon>
        <taxon>Endopterygota</taxon>
        <taxon>Diptera</taxon>
        <taxon>Nematocera</taxon>
        <taxon>Chironomoidea</taxon>
        <taxon>Chironomidae</taxon>
        <taxon>Clunio</taxon>
    </lineage>
</organism>
<dbReference type="EMBL" id="CVRI01000043">
    <property type="protein sequence ID" value="CRK96124.1"/>
    <property type="molecule type" value="Genomic_DNA"/>
</dbReference>
<sequence>MDERQREQRQRKKKIKQKNCMKNGIIKNNRNEDRSKFTRGNPMSEEVHPKQTKREEIHDLKEVDRAVL</sequence>
<dbReference type="AlphaFoldDB" id="A0A1J1I982"/>
<feature type="compositionally biased region" description="Basic residues" evidence="1">
    <location>
        <begin position="9"/>
        <end position="19"/>
    </location>
</feature>
<gene>
    <name evidence="2" type="ORF">CLUMA_CG009554</name>
</gene>
<feature type="compositionally biased region" description="Basic and acidic residues" evidence="1">
    <location>
        <begin position="45"/>
        <end position="68"/>
    </location>
</feature>
<evidence type="ECO:0000313" key="3">
    <source>
        <dbReference type="Proteomes" id="UP000183832"/>
    </source>
</evidence>
<name>A0A1J1I982_9DIPT</name>
<keyword evidence="3" id="KW-1185">Reference proteome</keyword>